<keyword evidence="2" id="KW-1133">Transmembrane helix</keyword>
<feature type="compositionally biased region" description="Polar residues" evidence="1">
    <location>
        <begin position="102"/>
        <end position="116"/>
    </location>
</feature>
<feature type="compositionally biased region" description="Polar residues" evidence="1">
    <location>
        <begin position="233"/>
        <end position="260"/>
    </location>
</feature>
<reference evidence="4 5" key="1">
    <citation type="submission" date="2019-02" db="EMBL/GenBank/DDBJ databases">
        <title>Deep-cultivation of Planctomycetes and their phenomic and genomic characterization uncovers novel biology.</title>
        <authorList>
            <person name="Wiegand S."/>
            <person name="Jogler M."/>
            <person name="Boedeker C."/>
            <person name="Pinto D."/>
            <person name="Vollmers J."/>
            <person name="Rivas-Marin E."/>
            <person name="Kohn T."/>
            <person name="Peeters S.H."/>
            <person name="Heuer A."/>
            <person name="Rast P."/>
            <person name="Oberbeckmann S."/>
            <person name="Bunk B."/>
            <person name="Jeske O."/>
            <person name="Meyerdierks A."/>
            <person name="Storesund J.E."/>
            <person name="Kallscheuer N."/>
            <person name="Luecker S."/>
            <person name="Lage O.M."/>
            <person name="Pohl T."/>
            <person name="Merkel B.J."/>
            <person name="Hornburger P."/>
            <person name="Mueller R.-W."/>
            <person name="Bruemmer F."/>
            <person name="Labrenz M."/>
            <person name="Spormann A.M."/>
            <person name="Op den Camp H."/>
            <person name="Overmann J."/>
            <person name="Amann R."/>
            <person name="Jetten M.S.M."/>
            <person name="Mascher T."/>
            <person name="Medema M.H."/>
            <person name="Devos D.P."/>
            <person name="Kaster A.-K."/>
            <person name="Ovreas L."/>
            <person name="Rohde M."/>
            <person name="Galperin M.Y."/>
            <person name="Jogler C."/>
        </authorList>
    </citation>
    <scope>NUCLEOTIDE SEQUENCE [LARGE SCALE GENOMIC DNA]</scope>
    <source>
        <strain evidence="4 5">K23_9</strain>
    </source>
</reference>
<feature type="domain" description="DUF11" evidence="3">
    <location>
        <begin position="724"/>
        <end position="809"/>
    </location>
</feature>
<keyword evidence="5" id="KW-1185">Reference proteome</keyword>
<proteinExistence type="predicted"/>
<feature type="region of interest" description="Disordered" evidence="1">
    <location>
        <begin position="191"/>
        <end position="282"/>
    </location>
</feature>
<dbReference type="InterPro" id="IPR013783">
    <property type="entry name" value="Ig-like_fold"/>
</dbReference>
<dbReference type="Pfam" id="PF01345">
    <property type="entry name" value="DUF11"/>
    <property type="match status" value="1"/>
</dbReference>
<feature type="compositionally biased region" description="Polar residues" evidence="1">
    <location>
        <begin position="614"/>
        <end position="625"/>
    </location>
</feature>
<dbReference type="PANTHER" id="PTHR34819">
    <property type="entry name" value="LARGE CYSTEINE-RICH PERIPLASMIC PROTEIN OMCB"/>
    <property type="match status" value="1"/>
</dbReference>
<feature type="region of interest" description="Disordered" evidence="1">
    <location>
        <begin position="1155"/>
        <end position="1176"/>
    </location>
</feature>
<accession>A0A517NR19</accession>
<dbReference type="EMBL" id="CP036526">
    <property type="protein sequence ID" value="QDT09570.1"/>
    <property type="molecule type" value="Genomic_DNA"/>
</dbReference>
<dbReference type="Gene3D" id="2.60.40.10">
    <property type="entry name" value="Immunoglobulins"/>
    <property type="match status" value="2"/>
</dbReference>
<keyword evidence="2" id="KW-0472">Membrane</keyword>
<protein>
    <submittedName>
        <fullName evidence="4">Large cysteine-rich periplasmic protein OmcB</fullName>
    </submittedName>
</protein>
<evidence type="ECO:0000313" key="4">
    <source>
        <dbReference type="EMBL" id="QDT09570.1"/>
    </source>
</evidence>
<dbReference type="PANTHER" id="PTHR34819:SF3">
    <property type="entry name" value="CELL SURFACE PROTEIN"/>
    <property type="match status" value="1"/>
</dbReference>
<evidence type="ECO:0000313" key="5">
    <source>
        <dbReference type="Proteomes" id="UP000319817"/>
    </source>
</evidence>
<gene>
    <name evidence="4" type="primary">omcB_2</name>
    <name evidence="4" type="ORF">K239x_15160</name>
</gene>
<feature type="compositionally biased region" description="Basic and acidic residues" evidence="1">
    <location>
        <begin position="1162"/>
        <end position="1176"/>
    </location>
</feature>
<evidence type="ECO:0000256" key="1">
    <source>
        <dbReference type="SAM" id="MobiDB-lite"/>
    </source>
</evidence>
<dbReference type="AlphaFoldDB" id="A0A517NR19"/>
<dbReference type="InterPro" id="IPR051172">
    <property type="entry name" value="Chlamydia_OmcB"/>
</dbReference>
<keyword evidence="2" id="KW-0812">Transmembrane</keyword>
<sequence>MDSPYAYTRDLRMNRGNRRIIVASIILTLPLAILLGSFSTGAPPYKAAHRTSAKASQSGEGNAGKTGLRLPAIFRKPATKSTQSTANQPTGHHNHGHHAPVTRQSVRQVAGTSNDTGLTGGILHAFSGGNAQASTNVRTAAPTRTTANAHRSHGSAVVPAAGVLDGLVEAIKPANKSTNTAARNHRQQIAPNWDGIPFHKPSRDTASLQRGPIRDPSQAPAAQVATLPRPAATPQTSVSVSTGRSIAGSQSIMTRSTTKPALQAMPASSRISGSGAVVSRPQSLKDAKPIIVDRRETNVLSSTSSSRRSGRRVIDALDPSEIAAASTTPDAVAADTKLDEDLVPKAPRRMIVDAAASAKKVAAVETAKKAAADLAASKAEAAKSALQDAAQDLAAIKSSVADKVQAKVSPSAEIPMSLSPAPAKAKSVAVTAQPTPAASALAASAAKLSAATDGSAQTLAAPGIAKLKKPAPMKLDVTTSAAPLPAEKKTEATTQLMAPAVSPTPAIAKSKPVLNVKAPSSVTAHRGETHFSGPPANAFDQQTSMANSTPKLTAIGSGVIAPIENGSPSSSPYASPDQVSAPRIAQAPATSQTYDRTYSRDPYMGNQYLDPQPAVSQFDGNQSAGAQLGGDQFVGQQFGQQYSNGPYMPQTQGVTRPMRTQEAAPAIQVESNFQPRERRTIANEMRPSQPAQAAAVPAPTKRVVDTGNSVVASELPGIRVVTHGPKQIMIRQSHQFEIRVENRGSIDAEGVMVRAMIPDWAEVLGQSASRGGIAPDKNAGKERLVWTIDELPAGASEKMLVRLKAERSGTHGLDVDWTLMPQKSVTQIEVREPRLELTIEGPEEVVFGQSQTYRVRVLNPGDGMAPNVVFTLSPNSPTPQTQRIGNIPPGKEAQFEVELTAQDLGDLKIAGLASGDLELRAEASKTIRVSAARLEAMLTGPELKYQDTEGSYNLEIQNKGVATSEDIVATLRLPAGVKYVGGLDKAVQRGSQLQWQVSSLPPSAVRNYQFQCKMNATGEQAFAFECKGSAAGAAKVSLVTRVESIADLVMTINDPAAPAPVGADVTYEITIRNRGSKAATDVRAIAQFSHGIEPRRVEGHSGEMLTGQVLFDPIARIGAGEEVRLKVVANAARPGHHRFRSEIRSGDTILVSEEATHYMNPKSDRVSRRSGDTQTR</sequence>
<feature type="transmembrane region" description="Helical" evidence="2">
    <location>
        <begin position="20"/>
        <end position="38"/>
    </location>
</feature>
<feature type="region of interest" description="Disordered" evidence="1">
    <location>
        <begin position="78"/>
        <end position="116"/>
    </location>
</feature>
<feature type="region of interest" description="Disordered" evidence="1">
    <location>
        <begin position="566"/>
        <end position="629"/>
    </location>
</feature>
<feature type="compositionally biased region" description="Polar residues" evidence="1">
    <location>
        <begin position="79"/>
        <end position="91"/>
    </location>
</feature>
<evidence type="ECO:0000256" key="2">
    <source>
        <dbReference type="SAM" id="Phobius"/>
    </source>
</evidence>
<organism evidence="4 5">
    <name type="scientific">Stieleria marina</name>
    <dbReference type="NCBI Taxonomy" id="1930275"/>
    <lineage>
        <taxon>Bacteria</taxon>
        <taxon>Pseudomonadati</taxon>
        <taxon>Planctomycetota</taxon>
        <taxon>Planctomycetia</taxon>
        <taxon>Pirellulales</taxon>
        <taxon>Pirellulaceae</taxon>
        <taxon>Stieleria</taxon>
    </lineage>
</organism>
<dbReference type="Proteomes" id="UP000319817">
    <property type="component" value="Chromosome"/>
</dbReference>
<name>A0A517NR19_9BACT</name>
<dbReference type="InterPro" id="IPR001434">
    <property type="entry name" value="OmcB-like_DUF11"/>
</dbReference>
<evidence type="ECO:0000259" key="3">
    <source>
        <dbReference type="Pfam" id="PF01345"/>
    </source>
</evidence>